<dbReference type="InterPro" id="IPR018490">
    <property type="entry name" value="cNMP-bd_dom_sf"/>
</dbReference>
<dbReference type="AlphaFoldDB" id="G9WKT0"/>
<dbReference type="Pfam" id="PF00027">
    <property type="entry name" value="cNMP_binding"/>
    <property type="match status" value="1"/>
</dbReference>
<feature type="domain" description="Cyclic nucleotide-binding" evidence="4">
    <location>
        <begin position="94"/>
        <end position="166"/>
    </location>
</feature>
<protein>
    <recommendedName>
        <fullName evidence="8">Cyclic nucleotide-binding domain-containing protein</fullName>
    </recommendedName>
</protein>
<dbReference type="GO" id="GO:0006355">
    <property type="term" value="P:regulation of DNA-templated transcription"/>
    <property type="evidence" value="ECO:0007669"/>
    <property type="project" value="InterPro"/>
</dbReference>
<name>G9WKT0_9FIRM</name>
<dbReference type="SUPFAM" id="SSF51206">
    <property type="entry name" value="cAMP-binding domain-like"/>
    <property type="match status" value="1"/>
</dbReference>
<evidence type="ECO:0000256" key="1">
    <source>
        <dbReference type="ARBA" id="ARBA00023015"/>
    </source>
</evidence>
<evidence type="ECO:0000256" key="2">
    <source>
        <dbReference type="ARBA" id="ARBA00023125"/>
    </source>
</evidence>
<sequence>MCCMRNKLELDYALIKYNLRLSSYKFIFFGEKVKAIRKEVYTGIPIFDYGRCCKGETMSEEMKACCNCGGGCQIMEERKKLNKEEVLRYSDMEIFKGIEKENLNALLYCMKSYVRSYKKGELIHLEENHEKHVGVVLFGSIHMIKTDVWGRETLLTYMGEGEIFGETFGNSASEDEYLSFLSATKTEVLFLSFEKAIHVCKNQCGFHFRLIENLFDLISKKNIQLMEKIEVTSRGSLREKILAYLSLQAQKQKSKYIELSLSRTDMAQFLCTNRSAMTRELASLKDAGIIDFDRNTFILKTQREI</sequence>
<organism evidence="6 7">
    <name type="scientific">Oribacterium parvum ACB1</name>
    <dbReference type="NCBI Taxonomy" id="796943"/>
    <lineage>
        <taxon>Bacteria</taxon>
        <taxon>Bacillati</taxon>
        <taxon>Bacillota</taxon>
        <taxon>Clostridia</taxon>
        <taxon>Lachnospirales</taxon>
        <taxon>Lachnospiraceae</taxon>
        <taxon>Oribacterium</taxon>
    </lineage>
</organism>
<reference evidence="6" key="1">
    <citation type="submission" date="2011-08" db="EMBL/GenBank/DDBJ databases">
        <authorList>
            <consortium name="The Broad Institute Genome Sequencing Platform"/>
            <person name="Earl A."/>
            <person name="Ward D."/>
            <person name="Feldgarden M."/>
            <person name="Gevers D."/>
            <person name="Sizova M."/>
            <person name="Hazen A."/>
            <person name="Epstein S."/>
            <person name="Young S.K."/>
            <person name="Zeng Q."/>
            <person name="Gargeya S."/>
            <person name="Fitzgerald M."/>
            <person name="Haas B."/>
            <person name="Abouelleil A."/>
            <person name="Alvarado L."/>
            <person name="Arachchi H.M."/>
            <person name="Berlin A."/>
            <person name="Brown A."/>
            <person name="Chapman S.B."/>
            <person name="Chen Z."/>
            <person name="Dunbar C."/>
            <person name="Freedman E."/>
            <person name="Gearin G."/>
            <person name="Gellesch M."/>
            <person name="Goldberg J."/>
            <person name="Griggs A."/>
            <person name="Gujja S."/>
            <person name="Heiman D."/>
            <person name="Howarth C."/>
            <person name="Larson L."/>
            <person name="Lui A."/>
            <person name="MacDonald P.J.P."/>
            <person name="Montmayeur A."/>
            <person name="Murphy C."/>
            <person name="Neiman D."/>
            <person name="Pearson M."/>
            <person name="Priest M."/>
            <person name="Roberts A."/>
            <person name="Saif S."/>
            <person name="Shea T."/>
            <person name="Shenoy N."/>
            <person name="Sisk P."/>
            <person name="Stolte C."/>
            <person name="Sykes S."/>
            <person name="Wortman J."/>
            <person name="Nusbaum C."/>
            <person name="Birren B."/>
        </authorList>
    </citation>
    <scope>NUCLEOTIDE SEQUENCE</scope>
    <source>
        <strain evidence="6">ACB1</strain>
    </source>
</reference>
<dbReference type="PATRIC" id="fig|796943.3.peg.343"/>
<accession>G9WKT0</accession>
<evidence type="ECO:0000259" key="4">
    <source>
        <dbReference type="PROSITE" id="PS50042"/>
    </source>
</evidence>
<dbReference type="InterPro" id="IPR012318">
    <property type="entry name" value="HTH_CRP"/>
</dbReference>
<keyword evidence="7" id="KW-1185">Reference proteome</keyword>
<evidence type="ECO:0008006" key="8">
    <source>
        <dbReference type="Google" id="ProtNLM"/>
    </source>
</evidence>
<reference evidence="6" key="2">
    <citation type="submission" date="2013-03" db="EMBL/GenBank/DDBJ databases">
        <title>The Genome Sequence of Oribacterium sp. ACB1.</title>
        <authorList>
            <consortium name="The Broad Institute Genomics Platform"/>
            <consortium name="The Broad Institute Genome Sequencing Center for Infectious Disease"/>
            <person name="Earl A."/>
            <person name="Ward D."/>
            <person name="Feldgarden M."/>
            <person name="Gevers D."/>
            <person name="Sizova M."/>
            <person name="Hazen A."/>
            <person name="Epstein S."/>
            <person name="Walker B."/>
            <person name="Young S."/>
            <person name="Zeng Q."/>
            <person name="Gargeya S."/>
            <person name="Fitzgerald M."/>
            <person name="Haas B."/>
            <person name="Abouelleil A."/>
            <person name="Allen A.W."/>
            <person name="Alvarado L."/>
            <person name="Arachchi H.M."/>
            <person name="Berlin A.M."/>
            <person name="Chapman S.B."/>
            <person name="Gainer-Dewar J."/>
            <person name="Goldberg J."/>
            <person name="Griggs A."/>
            <person name="Gujja S."/>
            <person name="Hansen M."/>
            <person name="Howarth C."/>
            <person name="Imamovic A."/>
            <person name="Ireland A."/>
            <person name="Larimer J."/>
            <person name="McCowan C."/>
            <person name="Murphy C."/>
            <person name="Pearson M."/>
            <person name="Poon T.W."/>
            <person name="Priest M."/>
            <person name="Roberts A."/>
            <person name="Saif S."/>
            <person name="Shea T."/>
            <person name="Sisk P."/>
            <person name="Sykes S."/>
            <person name="Wortman J."/>
            <person name="Nusbaum C."/>
            <person name="Birren B."/>
        </authorList>
    </citation>
    <scope>NUCLEOTIDE SEQUENCE [LARGE SCALE GENOMIC DNA]</scope>
    <source>
        <strain evidence="6">ACB1</strain>
    </source>
</reference>
<dbReference type="HOGENOM" id="CLU_075053_4_1_9"/>
<dbReference type="STRING" id="796943.HMPREF9625_01987"/>
<dbReference type="InterPro" id="IPR014710">
    <property type="entry name" value="RmlC-like_jellyroll"/>
</dbReference>
<dbReference type="InterPro" id="IPR000595">
    <property type="entry name" value="cNMP-bd_dom"/>
</dbReference>
<gene>
    <name evidence="6" type="ORF">HMPREF9625_01987</name>
</gene>
<keyword evidence="3" id="KW-0804">Transcription</keyword>
<dbReference type="Proteomes" id="UP000018461">
    <property type="component" value="Unassembled WGS sequence"/>
</dbReference>
<evidence type="ECO:0000259" key="5">
    <source>
        <dbReference type="PROSITE" id="PS51063"/>
    </source>
</evidence>
<keyword evidence="1" id="KW-0805">Transcription regulation</keyword>
<dbReference type="CDD" id="cd00038">
    <property type="entry name" value="CAP_ED"/>
    <property type="match status" value="1"/>
</dbReference>
<evidence type="ECO:0000256" key="3">
    <source>
        <dbReference type="ARBA" id="ARBA00023163"/>
    </source>
</evidence>
<dbReference type="PROSITE" id="PS51063">
    <property type="entry name" value="HTH_CRP_2"/>
    <property type="match status" value="1"/>
</dbReference>
<keyword evidence="2" id="KW-0238">DNA-binding</keyword>
<evidence type="ECO:0000313" key="7">
    <source>
        <dbReference type="Proteomes" id="UP000018461"/>
    </source>
</evidence>
<dbReference type="GO" id="GO:0003677">
    <property type="term" value="F:DNA binding"/>
    <property type="evidence" value="ECO:0007669"/>
    <property type="project" value="UniProtKB-KW"/>
</dbReference>
<feature type="domain" description="HTH crp-type" evidence="5">
    <location>
        <begin position="235"/>
        <end position="303"/>
    </location>
</feature>
<dbReference type="InterPro" id="IPR036390">
    <property type="entry name" value="WH_DNA-bd_sf"/>
</dbReference>
<dbReference type="Gene3D" id="2.60.120.10">
    <property type="entry name" value="Jelly Rolls"/>
    <property type="match status" value="1"/>
</dbReference>
<dbReference type="SUPFAM" id="SSF46785">
    <property type="entry name" value="Winged helix' DNA-binding domain"/>
    <property type="match status" value="1"/>
</dbReference>
<dbReference type="Pfam" id="PF13545">
    <property type="entry name" value="HTH_Crp_2"/>
    <property type="match status" value="1"/>
</dbReference>
<proteinExistence type="predicted"/>
<dbReference type="EMBL" id="AFZC02000002">
    <property type="protein sequence ID" value="EHL13385.1"/>
    <property type="molecule type" value="Genomic_DNA"/>
</dbReference>
<comment type="caution">
    <text evidence="6">The sequence shown here is derived from an EMBL/GenBank/DDBJ whole genome shotgun (WGS) entry which is preliminary data.</text>
</comment>
<dbReference type="PROSITE" id="PS50042">
    <property type="entry name" value="CNMP_BINDING_3"/>
    <property type="match status" value="1"/>
</dbReference>
<evidence type="ECO:0000313" key="6">
    <source>
        <dbReference type="EMBL" id="EHL13385.1"/>
    </source>
</evidence>